<protein>
    <submittedName>
        <fullName evidence="2">Putative peptidase</fullName>
    </submittedName>
</protein>
<dbReference type="InterPro" id="IPR009045">
    <property type="entry name" value="Zn_M74/Hedgehog-like"/>
</dbReference>
<dbReference type="Pfam" id="PF08291">
    <property type="entry name" value="Peptidase_M15_3"/>
    <property type="match status" value="1"/>
</dbReference>
<reference evidence="2" key="1">
    <citation type="submission" date="2020-03" db="EMBL/GenBank/DDBJ databases">
        <title>The deep terrestrial virosphere.</title>
        <authorList>
            <person name="Holmfeldt K."/>
            <person name="Nilsson E."/>
            <person name="Simone D."/>
            <person name="Lopez-Fernandez M."/>
            <person name="Wu X."/>
            <person name="de Brujin I."/>
            <person name="Lundin D."/>
            <person name="Andersson A."/>
            <person name="Bertilsson S."/>
            <person name="Dopson M."/>
        </authorList>
    </citation>
    <scope>NUCLEOTIDE SEQUENCE</scope>
    <source>
        <strain evidence="2">MM415B02000</strain>
    </source>
</reference>
<accession>A0A6M3IE72</accession>
<sequence length="123" mass="14142">MGDISDNFWKSERVCKCGRHPVPYDIENLELLGMLEVARSMFGRPIIIRSWVRCPLHNVNEGGKENSAHLTGHAVDITVYRSDTRYVLEEALQKAGFTRFGEGKTFLHADCDKTKPEKVRWTY</sequence>
<evidence type="ECO:0000259" key="1">
    <source>
        <dbReference type="Pfam" id="PF08291"/>
    </source>
</evidence>
<proteinExistence type="predicted"/>
<dbReference type="AlphaFoldDB" id="A0A6M3IE72"/>
<feature type="domain" description="Peptidase M15A C-terminal" evidence="1">
    <location>
        <begin position="25"/>
        <end position="106"/>
    </location>
</feature>
<dbReference type="InterPro" id="IPR013230">
    <property type="entry name" value="Peptidase_M15A_C"/>
</dbReference>
<name>A0A6M3IE72_9ZZZZ</name>
<gene>
    <name evidence="2" type="ORF">MM415B02000_0010</name>
</gene>
<dbReference type="SUPFAM" id="SSF55166">
    <property type="entry name" value="Hedgehog/DD-peptidase"/>
    <property type="match status" value="1"/>
</dbReference>
<dbReference type="Gene3D" id="3.30.1380.10">
    <property type="match status" value="1"/>
</dbReference>
<evidence type="ECO:0000313" key="2">
    <source>
        <dbReference type="EMBL" id="QJA55714.1"/>
    </source>
</evidence>
<dbReference type="EMBL" id="MT141175">
    <property type="protein sequence ID" value="QJA55714.1"/>
    <property type="molecule type" value="Genomic_DNA"/>
</dbReference>
<organism evidence="2">
    <name type="scientific">viral metagenome</name>
    <dbReference type="NCBI Taxonomy" id="1070528"/>
    <lineage>
        <taxon>unclassified sequences</taxon>
        <taxon>metagenomes</taxon>
        <taxon>organismal metagenomes</taxon>
    </lineage>
</organism>